<organism evidence="1 2">
    <name type="scientific">Nocardioides marmoriginsengisoli</name>
    <dbReference type="NCBI Taxonomy" id="661483"/>
    <lineage>
        <taxon>Bacteria</taxon>
        <taxon>Bacillati</taxon>
        <taxon>Actinomycetota</taxon>
        <taxon>Actinomycetes</taxon>
        <taxon>Propionibacteriales</taxon>
        <taxon>Nocardioidaceae</taxon>
        <taxon>Nocardioides</taxon>
    </lineage>
</organism>
<evidence type="ECO:0000313" key="1">
    <source>
        <dbReference type="EMBL" id="RNL66170.1"/>
    </source>
</evidence>
<dbReference type="Pfam" id="PF00132">
    <property type="entry name" value="Hexapep"/>
    <property type="match status" value="1"/>
</dbReference>
<evidence type="ECO:0008006" key="3">
    <source>
        <dbReference type="Google" id="ProtNLM"/>
    </source>
</evidence>
<reference evidence="1 2" key="1">
    <citation type="submission" date="2018-11" db="EMBL/GenBank/DDBJ databases">
        <authorList>
            <person name="Li F."/>
        </authorList>
    </citation>
    <scope>NUCLEOTIDE SEQUENCE [LARGE SCALE GENOMIC DNA]</scope>
    <source>
        <strain evidence="1 2">Gsoil 097</strain>
    </source>
</reference>
<protein>
    <recommendedName>
        <fullName evidence="3">Serine acetyltransferase</fullName>
    </recommendedName>
</protein>
<dbReference type="RefSeq" id="WP_123225615.1">
    <property type="nucleotide sequence ID" value="NZ_RJSE01000001.1"/>
</dbReference>
<dbReference type="EMBL" id="RJSE01000001">
    <property type="protein sequence ID" value="RNL66170.1"/>
    <property type="molecule type" value="Genomic_DNA"/>
</dbReference>
<dbReference type="Gene3D" id="2.160.10.10">
    <property type="entry name" value="Hexapeptide repeat proteins"/>
    <property type="match status" value="1"/>
</dbReference>
<dbReference type="InterPro" id="IPR001451">
    <property type="entry name" value="Hexapep"/>
</dbReference>
<dbReference type="AlphaFoldDB" id="A0A3N0CRZ5"/>
<dbReference type="InterPro" id="IPR011004">
    <property type="entry name" value="Trimer_LpxA-like_sf"/>
</dbReference>
<evidence type="ECO:0000313" key="2">
    <source>
        <dbReference type="Proteomes" id="UP000267128"/>
    </source>
</evidence>
<dbReference type="SUPFAM" id="SSF51161">
    <property type="entry name" value="Trimeric LpxA-like enzymes"/>
    <property type="match status" value="1"/>
</dbReference>
<keyword evidence="2" id="KW-1185">Reference proteome</keyword>
<dbReference type="Proteomes" id="UP000267128">
    <property type="component" value="Unassembled WGS sequence"/>
</dbReference>
<proteinExistence type="predicted"/>
<accession>A0A3N0CRZ5</accession>
<comment type="caution">
    <text evidence="1">The sequence shown here is derived from an EMBL/GenBank/DDBJ whole genome shotgun (WGS) entry which is preliminary data.</text>
</comment>
<name>A0A3N0CRZ5_9ACTN</name>
<gene>
    <name evidence="1" type="ORF">EFK50_00640</name>
</gene>
<sequence>MAIVTSSEGLSFRDLVFSDLGRYRPGERGWLRVILRGISNPGLFACVVLRAQQVGFRKGKVRRPFLWRSVGMYLFSADFVPGMDIGPGFFLPHPSGTVIGNGLRMGANVTFGGAVTAGVKQPDTPAGEDDYPVVGDGAIVLANAVLVGPVTIGNYAQVGANSVVLSDVADFACVFGVPARKVAERRGIIPGSMEVLAEPPPKAPKPAAGG</sequence>
<dbReference type="OrthoDB" id="2643438at2"/>
<dbReference type="PANTHER" id="PTHR42811">
    <property type="entry name" value="SERINE ACETYLTRANSFERASE"/>
    <property type="match status" value="1"/>
</dbReference>